<dbReference type="Gene3D" id="3.30.70.270">
    <property type="match status" value="1"/>
</dbReference>
<protein>
    <submittedName>
        <fullName evidence="6">EAL domain-containing protein</fullName>
    </submittedName>
</protein>
<dbReference type="Gene3D" id="3.30.450.20">
    <property type="entry name" value="PAS domain"/>
    <property type="match status" value="1"/>
</dbReference>
<dbReference type="EMBL" id="WJBB01000014">
    <property type="protein sequence ID" value="MBC3797711.1"/>
    <property type="molecule type" value="Genomic_DNA"/>
</dbReference>
<evidence type="ECO:0000259" key="2">
    <source>
        <dbReference type="PROSITE" id="PS50112"/>
    </source>
</evidence>
<dbReference type="InterPro" id="IPR043128">
    <property type="entry name" value="Rev_trsase/Diguanyl_cyclase"/>
</dbReference>
<dbReference type="SUPFAM" id="SSF141868">
    <property type="entry name" value="EAL domain-like"/>
    <property type="match status" value="1"/>
</dbReference>
<dbReference type="PROSITE" id="PS50113">
    <property type="entry name" value="PAC"/>
    <property type="match status" value="1"/>
</dbReference>
<proteinExistence type="predicted"/>
<dbReference type="NCBIfam" id="TIGR00229">
    <property type="entry name" value="sensory_box"/>
    <property type="match status" value="1"/>
</dbReference>
<dbReference type="CDD" id="cd00130">
    <property type="entry name" value="PAS"/>
    <property type="match status" value="1"/>
</dbReference>
<dbReference type="SUPFAM" id="SSF55073">
    <property type="entry name" value="Nucleotide cyclase"/>
    <property type="match status" value="1"/>
</dbReference>
<dbReference type="InterPro" id="IPR035965">
    <property type="entry name" value="PAS-like_dom_sf"/>
</dbReference>
<keyword evidence="1" id="KW-0175">Coiled coil</keyword>
<dbReference type="PANTHER" id="PTHR44757:SF2">
    <property type="entry name" value="BIOFILM ARCHITECTURE MAINTENANCE PROTEIN MBAA"/>
    <property type="match status" value="1"/>
</dbReference>
<dbReference type="PROSITE" id="PS50112">
    <property type="entry name" value="PAS"/>
    <property type="match status" value="1"/>
</dbReference>
<dbReference type="InterPro" id="IPR000700">
    <property type="entry name" value="PAS-assoc_C"/>
</dbReference>
<dbReference type="PROSITE" id="PS50887">
    <property type="entry name" value="GGDEF"/>
    <property type="match status" value="1"/>
</dbReference>
<evidence type="ECO:0000259" key="4">
    <source>
        <dbReference type="PROSITE" id="PS50883"/>
    </source>
</evidence>
<dbReference type="InterPro" id="IPR052155">
    <property type="entry name" value="Biofilm_reg_signaling"/>
</dbReference>
<gene>
    <name evidence="6" type="ORF">GH807_11710</name>
</gene>
<evidence type="ECO:0000259" key="5">
    <source>
        <dbReference type="PROSITE" id="PS50887"/>
    </source>
</evidence>
<dbReference type="InterPro" id="IPR029787">
    <property type="entry name" value="Nucleotide_cyclase"/>
</dbReference>
<dbReference type="NCBIfam" id="TIGR00254">
    <property type="entry name" value="GGDEF"/>
    <property type="match status" value="1"/>
</dbReference>
<dbReference type="PROSITE" id="PS50883">
    <property type="entry name" value="EAL"/>
    <property type="match status" value="1"/>
</dbReference>
<reference evidence="6 7" key="1">
    <citation type="journal article" date="2020" name="mSystems">
        <title>Defining Genomic and Predicted Metabolic Features of the Acetobacterium Genus.</title>
        <authorList>
            <person name="Ross D.E."/>
            <person name="Marshall C.W."/>
            <person name="Gulliver D."/>
            <person name="May H.D."/>
            <person name="Norman R.S."/>
        </authorList>
    </citation>
    <scope>NUCLEOTIDE SEQUENCE [LARGE SCALE GENOMIC DNA]</scope>
    <source>
        <strain evidence="6 7">DSM 9173</strain>
    </source>
</reference>
<feature type="domain" description="GGDEF" evidence="5">
    <location>
        <begin position="214"/>
        <end position="347"/>
    </location>
</feature>
<feature type="domain" description="PAC" evidence="3">
    <location>
        <begin position="130"/>
        <end position="182"/>
    </location>
</feature>
<keyword evidence="7" id="KW-1185">Reference proteome</keyword>
<feature type="coiled-coil region" evidence="1">
    <location>
        <begin position="11"/>
        <end position="66"/>
    </location>
</feature>
<dbReference type="Pfam" id="PF00563">
    <property type="entry name" value="EAL"/>
    <property type="match status" value="1"/>
</dbReference>
<dbReference type="SMART" id="SM00091">
    <property type="entry name" value="PAS"/>
    <property type="match status" value="1"/>
</dbReference>
<dbReference type="Gene3D" id="3.20.20.450">
    <property type="entry name" value="EAL domain"/>
    <property type="match status" value="1"/>
</dbReference>
<dbReference type="CDD" id="cd01948">
    <property type="entry name" value="EAL"/>
    <property type="match status" value="1"/>
</dbReference>
<comment type="caution">
    <text evidence="6">The sequence shown here is derived from an EMBL/GenBank/DDBJ whole genome shotgun (WGS) entry which is preliminary data.</text>
</comment>
<evidence type="ECO:0000256" key="1">
    <source>
        <dbReference type="SAM" id="Coils"/>
    </source>
</evidence>
<dbReference type="InterPro" id="IPR000014">
    <property type="entry name" value="PAS"/>
</dbReference>
<dbReference type="SUPFAM" id="SSF55785">
    <property type="entry name" value="PYP-like sensor domain (PAS domain)"/>
    <property type="match status" value="1"/>
</dbReference>
<dbReference type="CDD" id="cd01949">
    <property type="entry name" value="GGDEF"/>
    <property type="match status" value="1"/>
</dbReference>
<dbReference type="InterPro" id="IPR035919">
    <property type="entry name" value="EAL_sf"/>
</dbReference>
<evidence type="ECO:0000259" key="3">
    <source>
        <dbReference type="PROSITE" id="PS50113"/>
    </source>
</evidence>
<dbReference type="SMART" id="SM00052">
    <property type="entry name" value="EAL"/>
    <property type="match status" value="1"/>
</dbReference>
<feature type="domain" description="PAS" evidence="2">
    <location>
        <begin position="56"/>
        <end position="126"/>
    </location>
</feature>
<organism evidence="6 7">
    <name type="scientific">Acetobacterium tundrae</name>
    <dbReference type="NCBI Taxonomy" id="132932"/>
    <lineage>
        <taxon>Bacteria</taxon>
        <taxon>Bacillati</taxon>
        <taxon>Bacillota</taxon>
        <taxon>Clostridia</taxon>
        <taxon>Eubacteriales</taxon>
        <taxon>Eubacteriaceae</taxon>
        <taxon>Acetobacterium</taxon>
    </lineage>
</organism>
<dbReference type="InterPro" id="IPR001633">
    <property type="entry name" value="EAL_dom"/>
</dbReference>
<dbReference type="SMART" id="SM00267">
    <property type="entry name" value="GGDEF"/>
    <property type="match status" value="1"/>
</dbReference>
<evidence type="ECO:0000313" key="7">
    <source>
        <dbReference type="Proteomes" id="UP000653358"/>
    </source>
</evidence>
<accession>A0ABR6WN30</accession>
<evidence type="ECO:0000313" key="6">
    <source>
        <dbReference type="EMBL" id="MBC3797711.1"/>
    </source>
</evidence>
<dbReference type="RefSeq" id="WP_148603950.1">
    <property type="nucleotide sequence ID" value="NZ_RXYB01000011.1"/>
</dbReference>
<dbReference type="PANTHER" id="PTHR44757">
    <property type="entry name" value="DIGUANYLATE CYCLASE DGCP"/>
    <property type="match status" value="1"/>
</dbReference>
<name>A0ABR6WN30_9FIRM</name>
<dbReference type="Pfam" id="PF13426">
    <property type="entry name" value="PAS_9"/>
    <property type="match status" value="1"/>
</dbReference>
<feature type="domain" description="EAL" evidence="4">
    <location>
        <begin position="356"/>
        <end position="610"/>
    </location>
</feature>
<sequence>MDDDGIMVVENQLFKSQIAALEQLLDVYEKSVLEKTDELYAEIIKRKQIEEDLRQSEERYRTIMEEMEEWYFETDLAYDITFFNDIFAKGLGYSQNELIGMNFQSFVKKEDLNSVSRLFHHVLKKNDSTKNFLCEYIQIGGTIASVEFSIFPKWDKENRITGFRGVGHDITERKRAEEQIQYLATHDSLTGLPNRLMFSQLLNHSIQSARHHKQQLAVFFIDLDHFKIINDTKGHDAGDQLLQDIAQRFQQTLRAADIVARQGGDEFIILIEDVTTLRQVGIVVRKILINTIKPVVLLGEECHITASIGISIYPTDGEDAQSLMKNADIALYFAKEEGRNDYQFYSKSIQLQSTERLSIEANLRHALERNEFSLHYQAKVDFKTNMITGVEELLRWQNLSLGSVTPTQFIPVAEETGLILSIGKWVMRMACAQNVAWQKQGLPNVCMSINLSLQQLKDDNLIEDVRIVLKETGMAPNLLELEIKENMVLYDITHMISVLNEIKSLGVRLAMDNFGANYSSFSQIKVFPIDTLKIDRSFIRNVPKEVEDNNITQAIINIGNTLSLNVVAEGVETLEQMNFLKDHFCNEMQGYYFSKPIVPKQFADLLREHVPTPLK</sequence>
<dbReference type="Proteomes" id="UP000653358">
    <property type="component" value="Unassembled WGS sequence"/>
</dbReference>
<dbReference type="Pfam" id="PF00990">
    <property type="entry name" value="GGDEF"/>
    <property type="match status" value="1"/>
</dbReference>
<dbReference type="InterPro" id="IPR000160">
    <property type="entry name" value="GGDEF_dom"/>
</dbReference>